<dbReference type="eggNOG" id="COG2205">
    <property type="taxonomic scope" value="Bacteria"/>
</dbReference>
<dbReference type="RefSeq" id="WP_005869490.1">
    <property type="nucleotide sequence ID" value="NZ_ACYG01000009.1"/>
</dbReference>
<keyword evidence="7 16" id="KW-0812">Transmembrane</keyword>
<evidence type="ECO:0000256" key="14">
    <source>
        <dbReference type="PROSITE-ProRule" id="PRU00169"/>
    </source>
</evidence>
<dbReference type="Pfam" id="PF02518">
    <property type="entry name" value="HATPase_c"/>
    <property type="match status" value="1"/>
</dbReference>
<dbReference type="Gene3D" id="1.10.287.130">
    <property type="match status" value="1"/>
</dbReference>
<feature type="domain" description="Histidine kinase" evidence="17">
    <location>
        <begin position="414"/>
        <end position="637"/>
    </location>
</feature>
<evidence type="ECO:0000256" key="12">
    <source>
        <dbReference type="ARBA" id="ARBA00023012"/>
    </source>
</evidence>
<dbReference type="SMART" id="SM00388">
    <property type="entry name" value="HisKA"/>
    <property type="match status" value="1"/>
</dbReference>
<dbReference type="SUPFAM" id="SSF47384">
    <property type="entry name" value="Homodimeric domain of signal transducing histidine kinase"/>
    <property type="match status" value="1"/>
</dbReference>
<dbReference type="InterPro" id="IPR004358">
    <property type="entry name" value="Sig_transdc_His_kin-like_C"/>
</dbReference>
<dbReference type="EMBL" id="ACYG01000009">
    <property type="protein sequence ID" value="EEV18493.1"/>
    <property type="molecule type" value="Genomic_DNA"/>
</dbReference>
<evidence type="ECO:0000313" key="20">
    <source>
        <dbReference type="Proteomes" id="UP000005709"/>
    </source>
</evidence>
<dbReference type="GO" id="GO:0000155">
    <property type="term" value="F:phosphorelay sensor kinase activity"/>
    <property type="evidence" value="ECO:0007669"/>
    <property type="project" value="InterPro"/>
</dbReference>
<evidence type="ECO:0000256" key="16">
    <source>
        <dbReference type="SAM" id="Phobius"/>
    </source>
</evidence>
<evidence type="ECO:0000256" key="1">
    <source>
        <dbReference type="ARBA" id="ARBA00000085"/>
    </source>
</evidence>
<dbReference type="FunFam" id="1.10.287.130:FF:000003">
    <property type="entry name" value="Histidine kinase"/>
    <property type="match status" value="1"/>
</dbReference>
<dbReference type="SMART" id="SM00448">
    <property type="entry name" value="REC"/>
    <property type="match status" value="1"/>
</dbReference>
<evidence type="ECO:0000256" key="6">
    <source>
        <dbReference type="ARBA" id="ARBA00022679"/>
    </source>
</evidence>
<feature type="modified residue" description="4-aspartylphosphate" evidence="14">
    <location>
        <position position="1275"/>
    </location>
</feature>
<dbReference type="Pfam" id="PF00512">
    <property type="entry name" value="HisKA"/>
    <property type="match status" value="1"/>
</dbReference>
<gene>
    <name evidence="19" type="ORF">CAMGR0001_2504</name>
</gene>
<dbReference type="EC" id="2.7.13.3" evidence="3"/>
<proteinExistence type="predicted"/>
<keyword evidence="20" id="KW-1185">Reference proteome</keyword>
<evidence type="ECO:0000256" key="8">
    <source>
        <dbReference type="ARBA" id="ARBA00022741"/>
    </source>
</evidence>
<dbReference type="Gene3D" id="3.30.565.10">
    <property type="entry name" value="Histidine kinase-like ATPase, C-terminal domain"/>
    <property type="match status" value="1"/>
</dbReference>
<evidence type="ECO:0000259" key="18">
    <source>
        <dbReference type="PROSITE" id="PS50110"/>
    </source>
</evidence>
<keyword evidence="9 19" id="KW-0418">Kinase</keyword>
<keyword evidence="10" id="KW-0067">ATP-binding</keyword>
<keyword evidence="6" id="KW-0808">Transferase</keyword>
<evidence type="ECO:0000256" key="3">
    <source>
        <dbReference type="ARBA" id="ARBA00012438"/>
    </source>
</evidence>
<keyword evidence="11 16" id="KW-1133">Transmembrane helix</keyword>
<feature type="transmembrane region" description="Helical" evidence="16">
    <location>
        <begin position="324"/>
        <end position="344"/>
    </location>
</feature>
<dbReference type="SMART" id="SM00387">
    <property type="entry name" value="HATPase_c"/>
    <property type="match status" value="1"/>
</dbReference>
<keyword evidence="12" id="KW-0902">Two-component regulatory system</keyword>
<dbReference type="GO" id="GO:0005524">
    <property type="term" value="F:ATP binding"/>
    <property type="evidence" value="ECO:0007669"/>
    <property type="project" value="UniProtKB-KW"/>
</dbReference>
<evidence type="ECO:0000313" key="19">
    <source>
        <dbReference type="EMBL" id="EEV18493.1"/>
    </source>
</evidence>
<comment type="catalytic activity">
    <reaction evidence="1">
        <text>ATP + protein L-histidine = ADP + protein N-phospho-L-histidine.</text>
        <dbReference type="EC" id="2.7.13.3"/>
    </reaction>
</comment>
<dbReference type="FunFam" id="3.30.565.10:FF:000010">
    <property type="entry name" value="Sensor histidine kinase RcsC"/>
    <property type="match status" value="1"/>
</dbReference>
<dbReference type="PROSITE" id="PS50110">
    <property type="entry name" value="RESPONSE_REGULATORY"/>
    <property type="match status" value="1"/>
</dbReference>
<evidence type="ECO:0000256" key="4">
    <source>
        <dbReference type="ARBA" id="ARBA00022475"/>
    </source>
</evidence>
<evidence type="ECO:0000256" key="7">
    <source>
        <dbReference type="ARBA" id="ARBA00022692"/>
    </source>
</evidence>
<dbReference type="GO" id="GO:0005886">
    <property type="term" value="C:plasma membrane"/>
    <property type="evidence" value="ECO:0007669"/>
    <property type="project" value="UniProtKB-SubCell"/>
</dbReference>
<name>C8PEL5_9BACT</name>
<evidence type="ECO:0000256" key="15">
    <source>
        <dbReference type="SAM" id="MobiDB-lite"/>
    </source>
</evidence>
<sequence>MNLNTTSALRLVSGIPLLLIFAFASYFLFISLQDYARVGILQQQIAKNSNLAALVEQVDKERGITSAFLGSEGNPGMGTLLSGQRKKTDDALAKYKESKNISENVVKKTIFDIFAYGTGNDELLAAEADIDGLLDKLPQVRRDVDAQSKSFGELFSSYFQKFDDDVKTIQRVLREGLVSSNITVWTVSLLNTYEAMDATASERDYIIEYIIGSKAMNQAQLRTWASFNLSSSLPNYYFLPESDARAAILKILDGEEFQNALRETAKISATLQQEADEGHYSVPFQEWFASTTLKYKKLSEISEKINAELAAHADTYLAQRLRNLFIALGIWVLAAILVVFALGITRRLRQNVTDLGNVLSRIGDLTNQHEHIDVRTSEGVNKAYSLIEDALDLIAYQKGAAEDANKAKSIFLANMSHEIRTPLNGIIGFTELLKNTDLDEEKRDYVDTIEKSSENLLTIINNILDVSKIESNKVELEDILFNPIQDFESAVEIYVAKAAEKNIDILLYIDPTLVHHLYGDITKIKEVLINLMSNAVKFTPEHGTIVVEILREPSKAPGEAIVTFSVEDTGIGISEDKLANVFNAFSQADSTITRKYGGTGLGLTISSKYVAMMGGKLQVKSTVGKGTRFYFTLAFKETQKTDADAVFESIKGLNFALLADSADTMYNDIVKNYISKLGGKISIFNTNAQFRSAQNNNKYDALITRFKNYGEVSDILSMPTILTLKPKELQSISISNSKIFTLTEPFNLTKFVKTLDKISKSGIALSRSDFAPQTHEIKLDTEVEKPIVADEMIMEEPVVKERPIINKLDELRHATTSSVDELRAILQSRRRTHDAEAHSAHKEEAVSKPSIAQELKKEAPKAEEPVIKPIDIEPMSDIKIEKTGPESPKINIDIPEIVIPHAEKPKVEPSSTKDAQTDIDEPISLEIPDDFVGLKTHATQTQAPKAETPSIDLSDIEIELPKIKKEEEEVKAEPAKVEIPKAKVEMPNAKIEIPDIDIDLSDIKPSAKVQEPAKKVEIPSVEEEIPVAIKTEPEIPIAKASKPDTSSVSAHEDEISSVKLSEPESTAEKIIEPEPIAVEPEPITIEPELKPIEPKLEEVKQEPSNIESEPVTPVVEPAAQNIPAEEPSIEPEPVDIPKVEPATQNIHVEEPEIKPVSVKVEPVVIPQPEEEEMVEVPVTVYEDEQQEETIMVEEDVEVEEEVEVPVERNPADENVPLVNRKYNAKILIAEDNEINQKLMKHTLNSFNMNLTIVENGLLALEARKANNDYDLIFMDISMPVMDGIESTKQIKQYEHENNLRHIPIVAVTANALKGDREKFMAAGLDEYCTKPIKKDILAQMLDNFIGDKRSDAAPAGGTTKKLVKKLVKRQVPKTVIKTVKVPKTIMKLVPKKSIVSDDVVKAKGARVPTKDILICKANIMESKIFASILKHQYKDVEIAGNFDQLISMAATGSYKLVLIDKKLAGLDLAALESLRRKAPATKLVLFSNDNDENPLFSEVASYNITKSGLEKLAQKYI</sequence>
<dbReference type="InterPro" id="IPR003661">
    <property type="entry name" value="HisK_dim/P_dom"/>
</dbReference>
<dbReference type="PROSITE" id="PS50109">
    <property type="entry name" value="HIS_KIN"/>
    <property type="match status" value="1"/>
</dbReference>
<dbReference type="CDD" id="cd17546">
    <property type="entry name" value="REC_hyHK_CKI1_RcsC-like"/>
    <property type="match status" value="1"/>
</dbReference>
<feature type="region of interest" description="Disordered" evidence="15">
    <location>
        <begin position="829"/>
        <end position="864"/>
    </location>
</feature>
<accession>C8PEL5</accession>
<feature type="transmembrane region" description="Helical" evidence="16">
    <location>
        <begin position="12"/>
        <end position="32"/>
    </location>
</feature>
<dbReference type="OrthoDB" id="5468627at2"/>
<feature type="compositionally biased region" description="Low complexity" evidence="15">
    <location>
        <begin position="1073"/>
        <end position="1086"/>
    </location>
</feature>
<keyword evidence="13 16" id="KW-0472">Membrane</keyword>
<dbReference type="InterPro" id="IPR011006">
    <property type="entry name" value="CheY-like_superfamily"/>
</dbReference>
<evidence type="ECO:0000256" key="2">
    <source>
        <dbReference type="ARBA" id="ARBA00004651"/>
    </source>
</evidence>
<dbReference type="InterPro" id="IPR005467">
    <property type="entry name" value="His_kinase_dom"/>
</dbReference>
<evidence type="ECO:0000256" key="13">
    <source>
        <dbReference type="ARBA" id="ARBA00023136"/>
    </source>
</evidence>
<dbReference type="PANTHER" id="PTHR45339">
    <property type="entry name" value="HYBRID SIGNAL TRANSDUCTION HISTIDINE KINASE J"/>
    <property type="match status" value="1"/>
</dbReference>
<evidence type="ECO:0000259" key="17">
    <source>
        <dbReference type="PROSITE" id="PS50109"/>
    </source>
</evidence>
<comment type="subcellular location">
    <subcellularLocation>
        <location evidence="2">Cell membrane</location>
        <topology evidence="2">Multi-pass membrane protein</topology>
    </subcellularLocation>
</comment>
<dbReference type="InterPro" id="IPR036097">
    <property type="entry name" value="HisK_dim/P_sf"/>
</dbReference>
<dbReference type="SUPFAM" id="SSF52172">
    <property type="entry name" value="CheY-like"/>
    <property type="match status" value="1"/>
</dbReference>
<feature type="region of interest" description="Disordered" evidence="15">
    <location>
        <begin position="1035"/>
        <end position="1092"/>
    </location>
</feature>
<evidence type="ECO:0000256" key="11">
    <source>
        <dbReference type="ARBA" id="ARBA00022989"/>
    </source>
</evidence>
<dbReference type="InterPro" id="IPR013587">
    <property type="entry name" value="Nitrate/nitrite_sensing"/>
</dbReference>
<dbReference type="CDD" id="cd16922">
    <property type="entry name" value="HATPase_EvgS-ArcB-TorS-like"/>
    <property type="match status" value="1"/>
</dbReference>
<dbReference type="STRING" id="824.CGRAC_0458"/>
<keyword evidence="8" id="KW-0547">Nucleotide-binding</keyword>
<dbReference type="Pfam" id="PF08376">
    <property type="entry name" value="NIT"/>
    <property type="match status" value="1"/>
</dbReference>
<organism evidence="19 20">
    <name type="scientific">Campylobacter gracilis RM3268</name>
    <dbReference type="NCBI Taxonomy" id="553220"/>
    <lineage>
        <taxon>Bacteria</taxon>
        <taxon>Pseudomonadati</taxon>
        <taxon>Campylobacterota</taxon>
        <taxon>Epsilonproteobacteria</taxon>
        <taxon>Campylobacterales</taxon>
        <taxon>Campylobacteraceae</taxon>
        <taxon>Campylobacter</taxon>
    </lineage>
</organism>
<dbReference type="Proteomes" id="UP000005709">
    <property type="component" value="Unassembled WGS sequence"/>
</dbReference>
<dbReference type="InterPro" id="IPR001789">
    <property type="entry name" value="Sig_transdc_resp-reg_receiver"/>
</dbReference>
<feature type="domain" description="Response regulatory" evidence="18">
    <location>
        <begin position="1225"/>
        <end position="1345"/>
    </location>
</feature>
<evidence type="ECO:0000256" key="5">
    <source>
        <dbReference type="ARBA" id="ARBA00022553"/>
    </source>
</evidence>
<keyword evidence="4" id="KW-1003">Cell membrane</keyword>
<dbReference type="SUPFAM" id="SSF55874">
    <property type="entry name" value="ATPase domain of HSP90 chaperone/DNA topoisomerase II/histidine kinase"/>
    <property type="match status" value="1"/>
</dbReference>
<dbReference type="PANTHER" id="PTHR45339:SF1">
    <property type="entry name" value="HYBRID SIGNAL TRANSDUCTION HISTIDINE KINASE J"/>
    <property type="match status" value="1"/>
</dbReference>
<dbReference type="Gene3D" id="3.40.50.2300">
    <property type="match status" value="2"/>
</dbReference>
<evidence type="ECO:0000256" key="9">
    <source>
        <dbReference type="ARBA" id="ARBA00022777"/>
    </source>
</evidence>
<dbReference type="InterPro" id="IPR036890">
    <property type="entry name" value="HATPase_C_sf"/>
</dbReference>
<dbReference type="Pfam" id="PF00072">
    <property type="entry name" value="Response_reg"/>
    <property type="match status" value="1"/>
</dbReference>
<feature type="compositionally biased region" description="Basic and acidic residues" evidence="15">
    <location>
        <begin position="833"/>
        <end position="846"/>
    </location>
</feature>
<dbReference type="InterPro" id="IPR003594">
    <property type="entry name" value="HATPase_dom"/>
</dbReference>
<dbReference type="PRINTS" id="PR00344">
    <property type="entry name" value="BCTRLSENSOR"/>
</dbReference>
<keyword evidence="5 14" id="KW-0597">Phosphoprotein</keyword>
<evidence type="ECO:0000256" key="10">
    <source>
        <dbReference type="ARBA" id="ARBA00022840"/>
    </source>
</evidence>
<feature type="compositionally biased region" description="Basic and acidic residues" evidence="15">
    <location>
        <begin position="854"/>
        <end position="864"/>
    </location>
</feature>
<dbReference type="CDD" id="cd00082">
    <property type="entry name" value="HisKA"/>
    <property type="match status" value="1"/>
</dbReference>
<comment type="caution">
    <text evidence="19">The sequence shown here is derived from an EMBL/GenBank/DDBJ whole genome shotgun (WGS) entry which is preliminary data.</text>
</comment>
<protein>
    <recommendedName>
        <fullName evidence="3">histidine kinase</fullName>
        <ecNumber evidence="3">2.7.13.3</ecNumber>
    </recommendedName>
</protein>
<reference evidence="19 20" key="1">
    <citation type="submission" date="2009-07" db="EMBL/GenBank/DDBJ databases">
        <authorList>
            <person name="Madupu R."/>
            <person name="Sebastian Y."/>
            <person name="Durkin A.S."/>
            <person name="Torralba M."/>
            <person name="Methe B."/>
            <person name="Sutton G.G."/>
            <person name="Strausberg R.L."/>
            <person name="Nelson K.E."/>
        </authorList>
    </citation>
    <scope>NUCLEOTIDE SEQUENCE [LARGE SCALE GENOMIC DNA]</scope>
    <source>
        <strain evidence="19 20">RM3268</strain>
    </source>
</reference>